<organism evidence="2 3">
    <name type="scientific">Streptomyces katrae</name>
    <dbReference type="NCBI Taxonomy" id="68223"/>
    <lineage>
        <taxon>Bacteria</taxon>
        <taxon>Bacillati</taxon>
        <taxon>Actinomycetota</taxon>
        <taxon>Actinomycetes</taxon>
        <taxon>Kitasatosporales</taxon>
        <taxon>Streptomycetaceae</taxon>
        <taxon>Streptomyces</taxon>
    </lineage>
</organism>
<dbReference type="EMBL" id="JZWV01000608">
    <property type="protein sequence ID" value="KJY29881.1"/>
    <property type="molecule type" value="Genomic_DNA"/>
</dbReference>
<name>A0A0F4JA80_9ACTN</name>
<dbReference type="PATRIC" id="fig|68223.7.peg.232"/>
<keyword evidence="3" id="KW-1185">Reference proteome</keyword>
<keyword evidence="1" id="KW-1133">Transmembrane helix</keyword>
<dbReference type="STRING" id="68223.GCA_002028425_03155"/>
<dbReference type="RefSeq" id="WP_045949247.1">
    <property type="nucleotide sequence ID" value="NZ_JZWV01000608.1"/>
</dbReference>
<reference evidence="2 3" key="1">
    <citation type="submission" date="2015-02" db="EMBL/GenBank/DDBJ databases">
        <authorList>
            <person name="Ju K.-S."/>
            <person name="Doroghazi J.R."/>
            <person name="Metcalf W."/>
        </authorList>
    </citation>
    <scope>NUCLEOTIDE SEQUENCE [LARGE SCALE GENOMIC DNA]</scope>
    <source>
        <strain evidence="2 3">NRRL ISP-5550</strain>
    </source>
</reference>
<keyword evidence="1" id="KW-0812">Transmembrane</keyword>
<dbReference type="AlphaFoldDB" id="A0A0F4JA80"/>
<evidence type="ECO:0000313" key="2">
    <source>
        <dbReference type="EMBL" id="KJY29881.1"/>
    </source>
</evidence>
<evidence type="ECO:0000256" key="1">
    <source>
        <dbReference type="SAM" id="Phobius"/>
    </source>
</evidence>
<evidence type="ECO:0000313" key="3">
    <source>
        <dbReference type="Proteomes" id="UP000033551"/>
    </source>
</evidence>
<comment type="caution">
    <text evidence="2">The sequence shown here is derived from an EMBL/GenBank/DDBJ whole genome shotgun (WGS) entry which is preliminary data.</text>
</comment>
<keyword evidence="1" id="KW-0472">Membrane</keyword>
<proteinExistence type="predicted"/>
<accession>A0A0F4JA80</accession>
<feature type="transmembrane region" description="Helical" evidence="1">
    <location>
        <begin position="6"/>
        <end position="25"/>
    </location>
</feature>
<sequence length="54" mass="5664">MDYVSALVPPIVMATFFIFLVRTIVKSQGGANKAKEDAAVDAVLARAEAGQPGK</sequence>
<protein>
    <submittedName>
        <fullName evidence="2">Membrane protein</fullName>
    </submittedName>
</protein>
<dbReference type="Proteomes" id="UP000033551">
    <property type="component" value="Unassembled WGS sequence"/>
</dbReference>
<gene>
    <name evidence="2" type="ORF">VR44_21760</name>
</gene>